<proteinExistence type="predicted"/>
<feature type="domain" description="Nab1 C-terminal" evidence="2">
    <location>
        <begin position="2"/>
        <end position="73"/>
    </location>
</feature>
<feature type="region of interest" description="Disordered" evidence="1">
    <location>
        <begin position="1"/>
        <end position="74"/>
    </location>
</feature>
<dbReference type="EMBL" id="JBBPFD010000016">
    <property type="protein sequence ID" value="KAK7893555.1"/>
    <property type="molecule type" value="Genomic_DNA"/>
</dbReference>
<evidence type="ECO:0000259" key="2">
    <source>
        <dbReference type="Pfam" id="PF04902"/>
    </source>
</evidence>
<dbReference type="Pfam" id="PF04902">
    <property type="entry name" value="Nab1"/>
    <property type="match status" value="1"/>
</dbReference>
<keyword evidence="4" id="KW-1185">Reference proteome</keyword>
<dbReference type="Proteomes" id="UP001460270">
    <property type="component" value="Unassembled WGS sequence"/>
</dbReference>
<dbReference type="GO" id="GO:0006355">
    <property type="term" value="P:regulation of DNA-templated transcription"/>
    <property type="evidence" value="ECO:0007669"/>
    <property type="project" value="InterPro"/>
</dbReference>
<evidence type="ECO:0000256" key="1">
    <source>
        <dbReference type="SAM" id="MobiDB-lite"/>
    </source>
</evidence>
<comment type="caution">
    <text evidence="3">The sequence shown here is derived from an EMBL/GenBank/DDBJ whole genome shotgun (WGS) entry which is preliminary data.</text>
</comment>
<reference evidence="4" key="1">
    <citation type="submission" date="2024-04" db="EMBL/GenBank/DDBJ databases">
        <title>Salinicola lusitanus LLJ914,a marine bacterium isolated from the Okinawa Trough.</title>
        <authorList>
            <person name="Li J."/>
        </authorList>
    </citation>
    <scope>NUCLEOTIDE SEQUENCE [LARGE SCALE GENOMIC DNA]</scope>
</reference>
<sequence length="74" mass="7958">MAEGELPLGKQLANELKRHHNHNNNNNSSSNNTNNSNSNSTEEAKAPAAENGTTQRVSGPTDKKTIKSEPEDST</sequence>
<name>A0AAW0NCL4_9GOBI</name>
<protein>
    <recommendedName>
        <fullName evidence="2">Nab1 C-terminal domain-containing protein</fullName>
    </recommendedName>
</protein>
<gene>
    <name evidence="3" type="ORF">WMY93_022707</name>
</gene>
<dbReference type="AlphaFoldDB" id="A0AAW0NCL4"/>
<evidence type="ECO:0000313" key="4">
    <source>
        <dbReference type="Proteomes" id="UP001460270"/>
    </source>
</evidence>
<feature type="compositionally biased region" description="Low complexity" evidence="1">
    <location>
        <begin position="23"/>
        <end position="41"/>
    </location>
</feature>
<dbReference type="GO" id="GO:0005634">
    <property type="term" value="C:nucleus"/>
    <property type="evidence" value="ECO:0007669"/>
    <property type="project" value="InterPro"/>
</dbReference>
<evidence type="ECO:0000313" key="3">
    <source>
        <dbReference type="EMBL" id="KAK7893555.1"/>
    </source>
</evidence>
<feature type="compositionally biased region" description="Basic and acidic residues" evidence="1">
    <location>
        <begin position="61"/>
        <end position="74"/>
    </location>
</feature>
<organism evidence="3 4">
    <name type="scientific">Mugilogobius chulae</name>
    <name type="common">yellowstripe goby</name>
    <dbReference type="NCBI Taxonomy" id="88201"/>
    <lineage>
        <taxon>Eukaryota</taxon>
        <taxon>Metazoa</taxon>
        <taxon>Chordata</taxon>
        <taxon>Craniata</taxon>
        <taxon>Vertebrata</taxon>
        <taxon>Euteleostomi</taxon>
        <taxon>Actinopterygii</taxon>
        <taxon>Neopterygii</taxon>
        <taxon>Teleostei</taxon>
        <taxon>Neoteleostei</taxon>
        <taxon>Acanthomorphata</taxon>
        <taxon>Gobiaria</taxon>
        <taxon>Gobiiformes</taxon>
        <taxon>Gobioidei</taxon>
        <taxon>Gobiidae</taxon>
        <taxon>Gobionellinae</taxon>
        <taxon>Mugilogobius</taxon>
    </lineage>
</organism>
<accession>A0AAW0NCL4</accession>
<dbReference type="GO" id="GO:0003712">
    <property type="term" value="F:transcription coregulator activity"/>
    <property type="evidence" value="ECO:0007669"/>
    <property type="project" value="InterPro"/>
</dbReference>
<dbReference type="InterPro" id="IPR006986">
    <property type="entry name" value="Nab1_C"/>
</dbReference>